<dbReference type="OrthoDB" id="4062651at2759"/>
<evidence type="ECO:0000256" key="4">
    <source>
        <dbReference type="ARBA" id="ARBA00022527"/>
    </source>
</evidence>
<dbReference type="CDD" id="cd14066">
    <property type="entry name" value="STKc_IRAK"/>
    <property type="match status" value="1"/>
</dbReference>
<feature type="domain" description="Protein kinase" evidence="15">
    <location>
        <begin position="296"/>
        <end position="567"/>
    </location>
</feature>
<keyword evidence="4" id="KW-0723">Serine/threonine-protein kinase</keyword>
<dbReference type="Gramene" id="Pp3c20_5120V3.22">
    <property type="protein sequence ID" value="Pp3c20_5120V3.22"/>
    <property type="gene ID" value="Pp3c20_5120"/>
</dbReference>
<protein>
    <recommendedName>
        <fullName evidence="2">non-specific serine/threonine protein kinase</fullName>
        <ecNumber evidence="2">2.7.11.1</ecNumber>
    </recommendedName>
</protein>
<dbReference type="FunFam" id="3.30.200.20:FF:000389">
    <property type="entry name" value="Receptor-like cytosolic serine/threonine-protein kinase RBK1"/>
    <property type="match status" value="1"/>
</dbReference>
<evidence type="ECO:0000256" key="5">
    <source>
        <dbReference type="ARBA" id="ARBA00022553"/>
    </source>
</evidence>
<evidence type="ECO:0000256" key="2">
    <source>
        <dbReference type="ARBA" id="ARBA00012513"/>
    </source>
</evidence>
<dbReference type="Gene3D" id="1.10.510.10">
    <property type="entry name" value="Transferase(Phosphotransferase) domain 1"/>
    <property type="match status" value="1"/>
</dbReference>
<keyword evidence="5" id="KW-0597">Phosphoprotein</keyword>
<evidence type="ECO:0000256" key="11">
    <source>
        <dbReference type="ARBA" id="ARBA00048679"/>
    </source>
</evidence>
<feature type="region of interest" description="Disordered" evidence="14">
    <location>
        <begin position="165"/>
        <end position="188"/>
    </location>
</feature>
<reference evidence="16 17" key="2">
    <citation type="journal article" date="2018" name="Plant J.">
        <title>The Physcomitrella patens chromosome-scale assembly reveals moss genome structure and evolution.</title>
        <authorList>
            <person name="Lang D."/>
            <person name="Ullrich K.K."/>
            <person name="Murat F."/>
            <person name="Fuchs J."/>
            <person name="Jenkins J."/>
            <person name="Haas F.B."/>
            <person name="Piednoel M."/>
            <person name="Gundlach H."/>
            <person name="Van Bel M."/>
            <person name="Meyberg R."/>
            <person name="Vives C."/>
            <person name="Morata J."/>
            <person name="Symeonidi A."/>
            <person name="Hiss M."/>
            <person name="Muchero W."/>
            <person name="Kamisugi Y."/>
            <person name="Saleh O."/>
            <person name="Blanc G."/>
            <person name="Decker E.L."/>
            <person name="van Gessel N."/>
            <person name="Grimwood J."/>
            <person name="Hayes R.D."/>
            <person name="Graham S.W."/>
            <person name="Gunter L.E."/>
            <person name="McDaniel S.F."/>
            <person name="Hoernstein S.N.W."/>
            <person name="Larsson A."/>
            <person name="Li F.W."/>
            <person name="Perroud P.F."/>
            <person name="Phillips J."/>
            <person name="Ranjan P."/>
            <person name="Rokshar D.S."/>
            <person name="Rothfels C.J."/>
            <person name="Schneider L."/>
            <person name="Shu S."/>
            <person name="Stevenson D.W."/>
            <person name="Thummler F."/>
            <person name="Tillich M."/>
            <person name="Villarreal Aguilar J.C."/>
            <person name="Widiez T."/>
            <person name="Wong G.K."/>
            <person name="Wymore A."/>
            <person name="Zhang Y."/>
            <person name="Zimmer A.D."/>
            <person name="Quatrano R.S."/>
            <person name="Mayer K.F.X."/>
            <person name="Goodstein D."/>
            <person name="Casacuberta J.M."/>
            <person name="Vandepoele K."/>
            <person name="Reski R."/>
            <person name="Cuming A.C."/>
            <person name="Tuskan G.A."/>
            <person name="Maumus F."/>
            <person name="Salse J."/>
            <person name="Schmutz J."/>
            <person name="Rensing S.A."/>
        </authorList>
    </citation>
    <scope>NUCLEOTIDE SEQUENCE [LARGE SCALE GENOMIC DNA]</scope>
    <source>
        <strain evidence="16 17">cv. Gransden 2004</strain>
    </source>
</reference>
<evidence type="ECO:0000256" key="3">
    <source>
        <dbReference type="ARBA" id="ARBA00022490"/>
    </source>
</evidence>
<evidence type="ECO:0000256" key="8">
    <source>
        <dbReference type="ARBA" id="ARBA00022777"/>
    </source>
</evidence>
<comment type="catalytic activity">
    <reaction evidence="10">
        <text>L-threonyl-[protein] + ATP = O-phospho-L-threonyl-[protein] + ADP + H(+)</text>
        <dbReference type="Rhea" id="RHEA:46608"/>
        <dbReference type="Rhea" id="RHEA-COMP:11060"/>
        <dbReference type="Rhea" id="RHEA-COMP:11605"/>
        <dbReference type="ChEBI" id="CHEBI:15378"/>
        <dbReference type="ChEBI" id="CHEBI:30013"/>
        <dbReference type="ChEBI" id="CHEBI:30616"/>
        <dbReference type="ChEBI" id="CHEBI:61977"/>
        <dbReference type="ChEBI" id="CHEBI:456216"/>
        <dbReference type="EC" id="2.7.11.1"/>
    </reaction>
</comment>
<dbReference type="Proteomes" id="UP000006727">
    <property type="component" value="Chromosome 20"/>
</dbReference>
<keyword evidence="9 13" id="KW-0067">ATP-binding</keyword>
<accession>A0A7I4C1V5</accession>
<dbReference type="KEGG" id="ppp:112272992"/>
<dbReference type="Gramene" id="Pp3c20_5120V3.25">
    <property type="protein sequence ID" value="Pp3c20_5120V3.25"/>
    <property type="gene ID" value="Pp3c20_5120"/>
</dbReference>
<dbReference type="FunFam" id="1.10.510.10:FF:000335">
    <property type="entry name" value="receptor-like cytosolic serine/threonine-protein kinase RBK2"/>
    <property type="match status" value="1"/>
</dbReference>
<keyword evidence="17" id="KW-1185">Reference proteome</keyword>
<dbReference type="InterPro" id="IPR000719">
    <property type="entry name" value="Prot_kinase_dom"/>
</dbReference>
<dbReference type="SUPFAM" id="SSF56112">
    <property type="entry name" value="Protein kinase-like (PK-like)"/>
    <property type="match status" value="1"/>
</dbReference>
<dbReference type="PANTHER" id="PTHR47987:SF13">
    <property type="entry name" value="RECEPTOR-LIKE CYTOSOLIC SERINE_THREONINE-PROTEIN KINASE RBK2"/>
    <property type="match status" value="1"/>
</dbReference>
<evidence type="ECO:0000256" key="1">
    <source>
        <dbReference type="ARBA" id="ARBA00004496"/>
    </source>
</evidence>
<dbReference type="InterPro" id="IPR011009">
    <property type="entry name" value="Kinase-like_dom_sf"/>
</dbReference>
<dbReference type="RefSeq" id="XP_024357030.1">
    <property type="nucleotide sequence ID" value="XM_024501262.2"/>
</dbReference>
<dbReference type="Gramene" id="Pp3c20_5120V3.24">
    <property type="protein sequence ID" value="Pp3c20_5120V3.24"/>
    <property type="gene ID" value="Pp3c20_5120"/>
</dbReference>
<dbReference type="FunCoup" id="A0A7I4C1V5">
    <property type="interactions" value="19"/>
</dbReference>
<comment type="subcellular location">
    <subcellularLocation>
        <location evidence="1">Cytoplasm</location>
    </subcellularLocation>
</comment>
<evidence type="ECO:0000313" key="16">
    <source>
        <dbReference type="EnsemblPlants" id="Pp3c20_5120V3.22"/>
    </source>
</evidence>
<dbReference type="AlphaFoldDB" id="A0A7I4C1V5"/>
<dbReference type="PROSITE" id="PS50011">
    <property type="entry name" value="PROTEIN_KINASE_DOM"/>
    <property type="match status" value="1"/>
</dbReference>
<keyword evidence="7 13" id="KW-0547">Nucleotide-binding</keyword>
<evidence type="ECO:0000256" key="6">
    <source>
        <dbReference type="ARBA" id="ARBA00022679"/>
    </source>
</evidence>
<evidence type="ECO:0000256" key="14">
    <source>
        <dbReference type="SAM" id="MobiDB-lite"/>
    </source>
</evidence>
<dbReference type="Gene3D" id="3.30.200.20">
    <property type="entry name" value="Phosphorylase Kinase, domain 1"/>
    <property type="match status" value="1"/>
</dbReference>
<evidence type="ECO:0000256" key="7">
    <source>
        <dbReference type="ARBA" id="ARBA00022741"/>
    </source>
</evidence>
<dbReference type="InterPro" id="IPR008271">
    <property type="entry name" value="Ser/Thr_kinase_AS"/>
</dbReference>
<dbReference type="PROSITE" id="PS00108">
    <property type="entry name" value="PROTEIN_KINASE_ST"/>
    <property type="match status" value="1"/>
</dbReference>
<dbReference type="EMBL" id="ABEU02000020">
    <property type="status" value="NOT_ANNOTATED_CDS"/>
    <property type="molecule type" value="Genomic_DNA"/>
</dbReference>
<reference evidence="16 17" key="1">
    <citation type="journal article" date="2008" name="Science">
        <title>The Physcomitrella genome reveals evolutionary insights into the conquest of land by plants.</title>
        <authorList>
            <person name="Rensing S."/>
            <person name="Lang D."/>
            <person name="Zimmer A."/>
            <person name="Terry A."/>
            <person name="Salamov A."/>
            <person name="Shapiro H."/>
            <person name="Nishiyama T."/>
            <person name="Perroud P.-F."/>
            <person name="Lindquist E."/>
            <person name="Kamisugi Y."/>
            <person name="Tanahashi T."/>
            <person name="Sakakibara K."/>
            <person name="Fujita T."/>
            <person name="Oishi K."/>
            <person name="Shin-I T."/>
            <person name="Kuroki Y."/>
            <person name="Toyoda A."/>
            <person name="Suzuki Y."/>
            <person name="Hashimoto A."/>
            <person name="Yamaguchi K."/>
            <person name="Sugano A."/>
            <person name="Kohara Y."/>
            <person name="Fujiyama A."/>
            <person name="Anterola A."/>
            <person name="Aoki S."/>
            <person name="Ashton N."/>
            <person name="Barbazuk W.B."/>
            <person name="Barker E."/>
            <person name="Bennetzen J."/>
            <person name="Bezanilla M."/>
            <person name="Blankenship R."/>
            <person name="Cho S.H."/>
            <person name="Dutcher S."/>
            <person name="Estelle M."/>
            <person name="Fawcett J.A."/>
            <person name="Gundlach H."/>
            <person name="Hanada K."/>
            <person name="Heyl A."/>
            <person name="Hicks K.A."/>
            <person name="Hugh J."/>
            <person name="Lohr M."/>
            <person name="Mayer K."/>
            <person name="Melkozernov A."/>
            <person name="Murata T."/>
            <person name="Nelson D."/>
            <person name="Pils B."/>
            <person name="Prigge M."/>
            <person name="Reiss B."/>
            <person name="Renner T."/>
            <person name="Rombauts S."/>
            <person name="Rushton P."/>
            <person name="Sanderfoot A."/>
            <person name="Schween G."/>
            <person name="Shiu S.-H."/>
            <person name="Stueber K."/>
            <person name="Theodoulou F.L."/>
            <person name="Tu H."/>
            <person name="Van de Peer Y."/>
            <person name="Verrier P.J."/>
            <person name="Waters E."/>
            <person name="Wood A."/>
            <person name="Yang L."/>
            <person name="Cove D."/>
            <person name="Cuming A."/>
            <person name="Hasebe M."/>
            <person name="Lucas S."/>
            <person name="Mishler D.B."/>
            <person name="Reski R."/>
            <person name="Grigoriev I."/>
            <person name="Quatrano R.S."/>
            <person name="Boore J.L."/>
        </authorList>
    </citation>
    <scope>NUCLEOTIDE SEQUENCE [LARGE SCALE GENOMIC DNA]</scope>
    <source>
        <strain evidence="16 17">cv. Gransden 2004</strain>
    </source>
</reference>
<dbReference type="InterPro" id="IPR017441">
    <property type="entry name" value="Protein_kinase_ATP_BS"/>
</dbReference>
<dbReference type="SMART" id="SM00220">
    <property type="entry name" value="S_TKc"/>
    <property type="match status" value="1"/>
</dbReference>
<evidence type="ECO:0000256" key="12">
    <source>
        <dbReference type="ARBA" id="ARBA00063228"/>
    </source>
</evidence>
<dbReference type="EnsemblPlants" id="Pp3c20_5120V3.25">
    <property type="protein sequence ID" value="Pp3c20_5120V3.25"/>
    <property type="gene ID" value="Pp3c20_5120"/>
</dbReference>
<dbReference type="InterPro" id="IPR046958">
    <property type="entry name" value="RBK1/2/STUNTED"/>
</dbReference>
<name>A0A7I4C1V5_PHYPA</name>
<dbReference type="EnsemblPlants" id="Pp3c20_5120V3.22">
    <property type="protein sequence ID" value="Pp3c20_5120V3.22"/>
    <property type="gene ID" value="Pp3c20_5120"/>
</dbReference>
<dbReference type="GO" id="GO:0004674">
    <property type="term" value="F:protein serine/threonine kinase activity"/>
    <property type="evidence" value="ECO:0007669"/>
    <property type="project" value="UniProtKB-KW"/>
</dbReference>
<proteinExistence type="predicted"/>
<dbReference type="Gramene" id="Pp3c20_5120V3.23">
    <property type="protein sequence ID" value="Pp3c20_5120V3.23"/>
    <property type="gene ID" value="Pp3c20_5120"/>
</dbReference>
<dbReference type="EnsemblPlants" id="Pp3c20_5120V3.21">
    <property type="protein sequence ID" value="Pp3c20_5120V3.21"/>
    <property type="gene ID" value="Pp3c20_5120"/>
</dbReference>
<reference evidence="16" key="3">
    <citation type="submission" date="2020-12" db="UniProtKB">
        <authorList>
            <consortium name="EnsemblPlants"/>
        </authorList>
    </citation>
    <scope>IDENTIFICATION</scope>
</reference>
<organism evidence="16 17">
    <name type="scientific">Physcomitrium patens</name>
    <name type="common">Spreading-leaved earth moss</name>
    <name type="synonym">Physcomitrella patens</name>
    <dbReference type="NCBI Taxonomy" id="3218"/>
    <lineage>
        <taxon>Eukaryota</taxon>
        <taxon>Viridiplantae</taxon>
        <taxon>Streptophyta</taxon>
        <taxon>Embryophyta</taxon>
        <taxon>Bryophyta</taxon>
        <taxon>Bryophytina</taxon>
        <taxon>Bryopsida</taxon>
        <taxon>Funariidae</taxon>
        <taxon>Funariales</taxon>
        <taxon>Funariaceae</taxon>
        <taxon>Physcomitrium</taxon>
    </lineage>
</organism>
<keyword evidence="6" id="KW-0808">Transferase</keyword>
<sequence length="617" mass="69078">MDDENDAIASRLLKAGGCETRIPVKPSVSWMLAGENCEVCLTQLFCNRVKQTYCVSCSQWEKMLSDSADLDGKDQLETPSSIGISKSSSEYIVNIGENFKDILRADVGSTRSRGGSSSLSMLQQKFFCSVPSIVDNESGPINACLWDEDFSDKMNSIQKFNISRQDSRCDAERDSPRAVLEGPFSSGSPNFSRKSVLNSTFDVENLSDHTGLTQSTQKHCIQSLWRSFATRKWQSFPTSYRKKDLSISDPVLQNPQAQAEPLFQECVDDFLSTSCSIRRAWQTFSYDDISLATNNFGPENLVGEGGFAKVYKGMLKNGQLIAVKKLNRGGTPAEKERGFLIELGIVSHVSHINVAKILGICIENGLHLIFQLSTLGSLQPLLHSSNSPGLTWETRKKVALGVARGLHYLHEQCQRRIIHRDIKASNILLDSNFEPQISDFGLSKWLPDRCSHHTVLPIEGTFGYLASEYFLHGRVDEKTDVFAYGVLLLELITGRRPVDSEKQNLVIWAKPYLRKGNVKQLADQRLDGEFDSDQMHRLVLIAGLCVRPSPTSRPSMRQVVQLLSEDVADKKSDLVSRSFSQWHDVACSDADTEEEYGSTEDYETDMQRHRALALEFE</sequence>
<dbReference type="GeneID" id="112272992"/>
<dbReference type="GO" id="GO:0016301">
    <property type="term" value="F:kinase activity"/>
    <property type="evidence" value="ECO:0000318"/>
    <property type="project" value="GO_Central"/>
</dbReference>
<feature type="compositionally biased region" description="Basic and acidic residues" evidence="14">
    <location>
        <begin position="165"/>
        <end position="176"/>
    </location>
</feature>
<gene>
    <name evidence="16" type="primary">LOC112272992</name>
</gene>
<dbReference type="GO" id="GO:0051020">
    <property type="term" value="F:GTPase binding"/>
    <property type="evidence" value="ECO:0007669"/>
    <property type="project" value="UniProtKB-ARBA"/>
</dbReference>
<comment type="subunit">
    <text evidence="12">Interacts with ARAC5 and ARAC10.</text>
</comment>
<dbReference type="RefSeq" id="XP_024357033.1">
    <property type="nucleotide sequence ID" value="XM_024501265.2"/>
</dbReference>
<evidence type="ECO:0000259" key="15">
    <source>
        <dbReference type="PROSITE" id="PS50011"/>
    </source>
</evidence>
<keyword evidence="3" id="KW-0963">Cytoplasm</keyword>
<feature type="binding site" evidence="13">
    <location>
        <position position="325"/>
    </location>
    <ligand>
        <name>ATP</name>
        <dbReference type="ChEBI" id="CHEBI:30616"/>
    </ligand>
</feature>
<dbReference type="PROSITE" id="PS00107">
    <property type="entry name" value="PROTEIN_KINASE_ATP"/>
    <property type="match status" value="1"/>
</dbReference>
<evidence type="ECO:0000313" key="17">
    <source>
        <dbReference type="Proteomes" id="UP000006727"/>
    </source>
</evidence>
<dbReference type="PANTHER" id="PTHR47987">
    <property type="entry name" value="OS08G0249100 PROTEIN"/>
    <property type="match status" value="1"/>
</dbReference>
<dbReference type="Gramene" id="Pp3c20_5120V3.21">
    <property type="protein sequence ID" value="Pp3c20_5120V3.21"/>
    <property type="gene ID" value="Pp3c20_5120"/>
</dbReference>
<dbReference type="EnsemblPlants" id="Pp3c20_5120V3.23">
    <property type="protein sequence ID" value="Pp3c20_5120V3.23"/>
    <property type="gene ID" value="Pp3c20_5120"/>
</dbReference>
<evidence type="ECO:0000256" key="9">
    <source>
        <dbReference type="ARBA" id="ARBA00022840"/>
    </source>
</evidence>
<keyword evidence="8" id="KW-0418">Kinase</keyword>
<dbReference type="GO" id="GO:0005524">
    <property type="term" value="F:ATP binding"/>
    <property type="evidence" value="ECO:0007669"/>
    <property type="project" value="UniProtKB-UniRule"/>
</dbReference>
<dbReference type="EnsemblPlants" id="Pp3c20_5120V3.24">
    <property type="protein sequence ID" value="Pp3c20_5120V3.24"/>
    <property type="gene ID" value="Pp3c20_5120"/>
</dbReference>
<evidence type="ECO:0000256" key="10">
    <source>
        <dbReference type="ARBA" id="ARBA00047899"/>
    </source>
</evidence>
<dbReference type="Pfam" id="PF00069">
    <property type="entry name" value="Pkinase"/>
    <property type="match status" value="1"/>
</dbReference>
<comment type="catalytic activity">
    <reaction evidence="11">
        <text>L-seryl-[protein] + ATP = O-phospho-L-seryl-[protein] + ADP + H(+)</text>
        <dbReference type="Rhea" id="RHEA:17989"/>
        <dbReference type="Rhea" id="RHEA-COMP:9863"/>
        <dbReference type="Rhea" id="RHEA-COMP:11604"/>
        <dbReference type="ChEBI" id="CHEBI:15378"/>
        <dbReference type="ChEBI" id="CHEBI:29999"/>
        <dbReference type="ChEBI" id="CHEBI:30616"/>
        <dbReference type="ChEBI" id="CHEBI:83421"/>
        <dbReference type="ChEBI" id="CHEBI:456216"/>
        <dbReference type="EC" id="2.7.11.1"/>
    </reaction>
</comment>
<dbReference type="EC" id="2.7.11.1" evidence="2"/>
<evidence type="ECO:0000256" key="13">
    <source>
        <dbReference type="PROSITE-ProRule" id="PRU10141"/>
    </source>
</evidence>
<dbReference type="GO" id="GO:0005737">
    <property type="term" value="C:cytoplasm"/>
    <property type="evidence" value="ECO:0007669"/>
    <property type="project" value="UniProtKB-SubCell"/>
</dbReference>